<dbReference type="PROSITE" id="PS51384">
    <property type="entry name" value="FAD_FR"/>
    <property type="match status" value="1"/>
</dbReference>
<dbReference type="PANTHER" id="PTHR43644:SF1">
    <property type="entry name" value="NAD(P)H-FLAVIN REDUCTASE"/>
    <property type="match status" value="1"/>
</dbReference>
<reference evidence="7" key="1">
    <citation type="submission" date="2017-02" db="EMBL/GenBank/DDBJ databases">
        <authorList>
            <person name="Regsiter A."/>
            <person name="William W."/>
        </authorList>
    </citation>
    <scope>NUCLEOTIDE SEQUENCE</scope>
    <source>
        <strain evidence="7">Bib</strain>
    </source>
</reference>
<dbReference type="EMBL" id="FWDM01000022">
    <property type="protein sequence ID" value="SLM13782.1"/>
    <property type="molecule type" value="Genomic_DNA"/>
</dbReference>
<dbReference type="Pfam" id="PF00970">
    <property type="entry name" value="FAD_binding_6"/>
    <property type="match status" value="1"/>
</dbReference>
<dbReference type="InterPro" id="IPR017938">
    <property type="entry name" value="Riboflavin_synthase-like_b-brl"/>
</dbReference>
<dbReference type="InterPro" id="IPR017927">
    <property type="entry name" value="FAD-bd_FR_type"/>
</dbReference>
<dbReference type="CDD" id="cd00207">
    <property type="entry name" value="fer2"/>
    <property type="match status" value="1"/>
</dbReference>
<evidence type="ECO:0000256" key="3">
    <source>
        <dbReference type="ARBA" id="ARBA00022827"/>
    </source>
</evidence>
<evidence type="ECO:0000256" key="1">
    <source>
        <dbReference type="ARBA" id="ARBA00022448"/>
    </source>
</evidence>
<dbReference type="Gene3D" id="3.40.50.80">
    <property type="entry name" value="Nucleotide-binding domain of ferredoxin-NADP reductase (FNR) module"/>
    <property type="match status" value="1"/>
</dbReference>
<gene>
    <name evidence="7" type="ORF">SPIROBIBN47_290202</name>
</gene>
<keyword evidence="1" id="KW-0813">Transport</keyword>
<feature type="domain" description="2Fe-2S ferredoxin-type" evidence="5">
    <location>
        <begin position="33"/>
        <end position="126"/>
    </location>
</feature>
<dbReference type="Gene3D" id="3.10.20.30">
    <property type="match status" value="1"/>
</dbReference>
<keyword evidence="3" id="KW-0274">FAD</keyword>
<keyword evidence="7" id="KW-0560">Oxidoreductase</keyword>
<dbReference type="SUPFAM" id="SSF52343">
    <property type="entry name" value="Ferredoxin reductase-like, C-terminal NADP-linked domain"/>
    <property type="match status" value="1"/>
</dbReference>
<evidence type="ECO:0000313" key="7">
    <source>
        <dbReference type="EMBL" id="SLM13782.1"/>
    </source>
</evidence>
<evidence type="ECO:0000259" key="6">
    <source>
        <dbReference type="PROSITE" id="PS51384"/>
    </source>
</evidence>
<protein>
    <submittedName>
        <fullName evidence="7">Ferredoxin--NAD(+) reductase</fullName>
        <ecNumber evidence="7">1.18.1.3</ecNumber>
    </submittedName>
</protein>
<dbReference type="InterPro" id="IPR001709">
    <property type="entry name" value="Flavoprot_Pyr_Nucl_cyt_Rdtase"/>
</dbReference>
<dbReference type="InterPro" id="IPR008333">
    <property type="entry name" value="Cbr1-like_FAD-bd_dom"/>
</dbReference>
<dbReference type="AlphaFoldDB" id="A0A3P3XK92"/>
<evidence type="ECO:0000256" key="4">
    <source>
        <dbReference type="ARBA" id="ARBA00023004"/>
    </source>
</evidence>
<dbReference type="Pfam" id="PF00111">
    <property type="entry name" value="Fer2"/>
    <property type="match status" value="1"/>
</dbReference>
<proteinExistence type="predicted"/>
<dbReference type="Pfam" id="PF00175">
    <property type="entry name" value="NAD_binding_1"/>
    <property type="match status" value="1"/>
</dbReference>
<dbReference type="PROSITE" id="PS51085">
    <property type="entry name" value="2FE2S_FER_2"/>
    <property type="match status" value="1"/>
</dbReference>
<keyword evidence="2" id="KW-0285">Flavoprotein</keyword>
<feature type="domain" description="FAD-binding FR-type" evidence="6">
    <location>
        <begin position="129"/>
        <end position="234"/>
    </location>
</feature>
<dbReference type="PANTHER" id="PTHR43644">
    <property type="entry name" value="NA(+)-TRANSLOCATING NADH-QUINONE REDUCTASE SUBUNIT"/>
    <property type="match status" value="1"/>
</dbReference>
<accession>A0A3P3XK92</accession>
<dbReference type="PRINTS" id="PR00410">
    <property type="entry name" value="PHEHYDRXLASE"/>
</dbReference>
<name>A0A3P3XK92_9SPIR</name>
<organism evidence="7">
    <name type="scientific">uncultured spirochete</name>
    <dbReference type="NCBI Taxonomy" id="156406"/>
    <lineage>
        <taxon>Bacteria</taxon>
        <taxon>Pseudomonadati</taxon>
        <taxon>Spirochaetota</taxon>
        <taxon>Spirochaetia</taxon>
        <taxon>Spirochaetales</taxon>
        <taxon>environmental samples</taxon>
    </lineage>
</organism>
<keyword evidence="4" id="KW-0408">Iron</keyword>
<dbReference type="EC" id="1.18.1.3" evidence="7"/>
<dbReference type="InterPro" id="IPR012675">
    <property type="entry name" value="Beta-grasp_dom_sf"/>
</dbReference>
<dbReference type="GO" id="GO:0008860">
    <property type="term" value="F:ferredoxin-NAD+ reductase activity"/>
    <property type="evidence" value="ECO:0007669"/>
    <property type="project" value="UniProtKB-EC"/>
</dbReference>
<sequence>MSPILVGPLTVAGISAVLALIIAVLDKALNNYGDVEISINGGERKLEVKGGSPLLSTLAAENIFVPSACGGRGTCGACKCKVISDVGPHLPTELPFMSPDEIAHNVRLSCQVKVRKNIEIELPRELFSIKKYKTHVEKIRDVTHDIKEVLFALDSGEIDFVSGQYVQLVVPPYGDIKESTQRAYSMSSKPSDKKHVELLIRLVPGGIATTWVHKFLKEGDAVELVGPFGEFRVHDTPAAMICVAGGSGMAPFKSIFYNLYETSAFPEKDIWYFFGARTSKDMFYLEELRELQAKWPRFHLVAALSEPSPEENWAGDTGLITDVLDRYLQTVIPKNDKGWEGYLCGSPGMINACINVMKKNGITEDKIYYDKFA</sequence>
<dbReference type="InterPro" id="IPR001041">
    <property type="entry name" value="2Fe-2S_ferredoxin-type"/>
</dbReference>
<dbReference type="InterPro" id="IPR039261">
    <property type="entry name" value="FNR_nucleotide-bd"/>
</dbReference>
<dbReference type="SUPFAM" id="SSF54292">
    <property type="entry name" value="2Fe-2S ferredoxin-like"/>
    <property type="match status" value="1"/>
</dbReference>
<evidence type="ECO:0000256" key="2">
    <source>
        <dbReference type="ARBA" id="ARBA00022630"/>
    </source>
</evidence>
<evidence type="ECO:0000259" key="5">
    <source>
        <dbReference type="PROSITE" id="PS51085"/>
    </source>
</evidence>
<dbReference type="InterPro" id="IPR001433">
    <property type="entry name" value="OxRdtase_FAD/NAD-bd"/>
</dbReference>
<dbReference type="Gene3D" id="2.40.30.10">
    <property type="entry name" value="Translation factors"/>
    <property type="match status" value="1"/>
</dbReference>
<dbReference type="SUPFAM" id="SSF63380">
    <property type="entry name" value="Riboflavin synthase domain-like"/>
    <property type="match status" value="1"/>
</dbReference>
<dbReference type="InterPro" id="IPR036010">
    <property type="entry name" value="2Fe-2S_ferredoxin-like_sf"/>
</dbReference>
<dbReference type="PRINTS" id="PR00371">
    <property type="entry name" value="FPNCR"/>
</dbReference>
<dbReference type="GO" id="GO:0051536">
    <property type="term" value="F:iron-sulfur cluster binding"/>
    <property type="evidence" value="ECO:0007669"/>
    <property type="project" value="InterPro"/>
</dbReference>